<evidence type="ECO:0000256" key="2">
    <source>
        <dbReference type="ARBA" id="ARBA00022475"/>
    </source>
</evidence>
<evidence type="ECO:0000259" key="6">
    <source>
        <dbReference type="Pfam" id="PF11904"/>
    </source>
</evidence>
<dbReference type="SMART" id="SM00726">
    <property type="entry name" value="UIM"/>
    <property type="match status" value="3"/>
</dbReference>
<feature type="compositionally biased region" description="Basic and acidic residues" evidence="5">
    <location>
        <begin position="263"/>
        <end position="276"/>
    </location>
</feature>
<comment type="caution">
    <text evidence="7">The sequence shown here is derived from an EMBL/GenBank/DDBJ whole genome shotgun (WGS) entry which is preliminary data.</text>
</comment>
<sequence>APVQQAASPTNPTAITPEEYFDPHFDLETRNIGRPIEMSSKVQRFKATLWLCEHHPLSLAEQVTPIIDLMAISNAHFAKLRDFITLKLPPGFPVKIGEGGCHEQRVPWDTMGSVGVPWVAVGCRGVPWGAEAWCGAGWPFPCEVEAGVFEVPAGYTVLGAGRSEPLRDEDDDLLQFAIQQSLLDAGTEADQVTIWEALTNTRPGAEPPPYDEELQLERAAAPAAGSSPPGAGAGPPASPPGSPGNGGGSSSFAEQLRLAMALSEREQEERERRRREEDEELQRILRLSLTDK</sequence>
<comment type="subcellular location">
    <subcellularLocation>
        <location evidence="1">Cell membrane</location>
    </subcellularLocation>
</comment>
<evidence type="ECO:0000256" key="3">
    <source>
        <dbReference type="ARBA" id="ARBA00022737"/>
    </source>
</evidence>
<feature type="non-terminal residue" evidence="7">
    <location>
        <position position="1"/>
    </location>
</feature>
<keyword evidence="2" id="KW-1003">Cell membrane</keyword>
<name>A0A850WPF4_PIACA</name>
<proteinExistence type="predicted"/>
<reference evidence="7" key="1">
    <citation type="submission" date="2019-09" db="EMBL/GenBank/DDBJ databases">
        <title>Bird 10,000 Genomes (B10K) Project - Family phase.</title>
        <authorList>
            <person name="Zhang G."/>
        </authorList>
    </citation>
    <scope>NUCLEOTIDE SEQUENCE</scope>
    <source>
        <strain evidence="7">B10K-DU-008-47</strain>
        <tissue evidence="7">Mixed tissue sample</tissue>
    </source>
</reference>
<dbReference type="InterPro" id="IPR003903">
    <property type="entry name" value="UIM_dom"/>
</dbReference>
<gene>
    <name evidence="7" type="primary">Ankrd13d</name>
    <name evidence="7" type="ORF">PIACAY_R10984</name>
</gene>
<dbReference type="Proteomes" id="UP000653271">
    <property type="component" value="Unassembled WGS sequence"/>
</dbReference>
<dbReference type="GO" id="GO:0005886">
    <property type="term" value="C:plasma membrane"/>
    <property type="evidence" value="ECO:0007669"/>
    <property type="project" value="UniProtKB-SubCell"/>
</dbReference>
<feature type="domain" description="Ankyrin repeat" evidence="6">
    <location>
        <begin position="5"/>
        <end position="96"/>
    </location>
</feature>
<dbReference type="InterPro" id="IPR021832">
    <property type="entry name" value="ANKRD13"/>
</dbReference>
<dbReference type="PANTHER" id="PTHR12447">
    <property type="entry name" value="ANKYRIN REPEAT DOMAIN-CONTAINING PROTEIN 13"/>
    <property type="match status" value="1"/>
</dbReference>
<dbReference type="PANTHER" id="PTHR12447:SF2">
    <property type="entry name" value="ANKYRIN REPEAT DOMAIN-CONTAINING PROTEIN 13D"/>
    <property type="match status" value="1"/>
</dbReference>
<evidence type="ECO:0000256" key="5">
    <source>
        <dbReference type="SAM" id="MobiDB-lite"/>
    </source>
</evidence>
<feature type="region of interest" description="Disordered" evidence="5">
    <location>
        <begin position="219"/>
        <end position="280"/>
    </location>
</feature>
<feature type="non-terminal residue" evidence="7">
    <location>
        <position position="292"/>
    </location>
</feature>
<dbReference type="EMBL" id="WAAB01001196">
    <property type="protein sequence ID" value="NWH69841.1"/>
    <property type="molecule type" value="Genomic_DNA"/>
</dbReference>
<dbReference type="OrthoDB" id="1585644at2759"/>
<dbReference type="PROSITE" id="PS50330">
    <property type="entry name" value="UIM"/>
    <property type="match status" value="1"/>
</dbReference>
<evidence type="ECO:0000313" key="7">
    <source>
        <dbReference type="EMBL" id="NWH69841.1"/>
    </source>
</evidence>
<organism evidence="7 8">
    <name type="scientific">Piaya cayana</name>
    <name type="common">Common squirrel cuckoo</name>
    <dbReference type="NCBI Taxonomy" id="33601"/>
    <lineage>
        <taxon>Eukaryota</taxon>
        <taxon>Metazoa</taxon>
        <taxon>Chordata</taxon>
        <taxon>Craniata</taxon>
        <taxon>Vertebrata</taxon>
        <taxon>Euteleostomi</taxon>
        <taxon>Archelosauria</taxon>
        <taxon>Archosauria</taxon>
        <taxon>Dinosauria</taxon>
        <taxon>Saurischia</taxon>
        <taxon>Theropoda</taxon>
        <taxon>Coelurosauria</taxon>
        <taxon>Aves</taxon>
        <taxon>Neognathae</taxon>
        <taxon>Neoaves</taxon>
        <taxon>Otidimorphae</taxon>
        <taxon>Cuculiformes</taxon>
        <taxon>Coccyzidae</taxon>
        <taxon>Piaya</taxon>
    </lineage>
</organism>
<evidence type="ECO:0000313" key="8">
    <source>
        <dbReference type="Proteomes" id="UP000653271"/>
    </source>
</evidence>
<dbReference type="Pfam" id="PF11904">
    <property type="entry name" value="ANKRD13_C"/>
    <property type="match status" value="1"/>
</dbReference>
<keyword evidence="8" id="KW-1185">Reference proteome</keyword>
<keyword evidence="3" id="KW-0677">Repeat</keyword>
<evidence type="ECO:0000256" key="4">
    <source>
        <dbReference type="ARBA" id="ARBA00023136"/>
    </source>
</evidence>
<dbReference type="InterPro" id="IPR055285">
    <property type="entry name" value="ANKRD13_C"/>
</dbReference>
<feature type="compositionally biased region" description="Low complexity" evidence="5">
    <location>
        <begin position="219"/>
        <end position="230"/>
    </location>
</feature>
<keyword evidence="4" id="KW-0472">Membrane</keyword>
<protein>
    <submittedName>
        <fullName evidence="7">AN13D protein</fullName>
    </submittedName>
</protein>
<dbReference type="GO" id="GO:0005737">
    <property type="term" value="C:cytoplasm"/>
    <property type="evidence" value="ECO:0007669"/>
    <property type="project" value="TreeGrafter"/>
</dbReference>
<accession>A0A850WPF4</accession>
<dbReference type="AlphaFoldDB" id="A0A850WPF4"/>
<evidence type="ECO:0000256" key="1">
    <source>
        <dbReference type="ARBA" id="ARBA00004236"/>
    </source>
</evidence>